<organism evidence="1 2">
    <name type="scientific">Thioalkalicoccus limnaeus</name>
    <dbReference type="NCBI Taxonomy" id="120681"/>
    <lineage>
        <taxon>Bacteria</taxon>
        <taxon>Pseudomonadati</taxon>
        <taxon>Pseudomonadota</taxon>
        <taxon>Gammaproteobacteria</taxon>
        <taxon>Chromatiales</taxon>
        <taxon>Chromatiaceae</taxon>
        <taxon>Thioalkalicoccus</taxon>
    </lineage>
</organism>
<name>A0ABV4BB49_9GAMM</name>
<proteinExistence type="predicted"/>
<gene>
    <name evidence="1" type="ORF">ABC977_04630</name>
</gene>
<comment type="caution">
    <text evidence="1">The sequence shown here is derived from an EMBL/GenBank/DDBJ whole genome shotgun (WGS) entry which is preliminary data.</text>
</comment>
<protein>
    <submittedName>
        <fullName evidence="1">Uncharacterized protein</fullName>
    </submittedName>
</protein>
<accession>A0ABV4BB49</accession>
<dbReference type="EMBL" id="JBDKXB010000004">
    <property type="protein sequence ID" value="MEY6431691.1"/>
    <property type="molecule type" value="Genomic_DNA"/>
</dbReference>
<reference evidence="1 2" key="1">
    <citation type="submission" date="2024-05" db="EMBL/GenBank/DDBJ databases">
        <title>Genome Sequence and Characterization of the New Strain Purple Sulfur Bacterium of Genus Thioalkalicoccus.</title>
        <authorList>
            <person name="Bryantseva I.A."/>
            <person name="Kyndt J.A."/>
            <person name="Imhoff J.F."/>
        </authorList>
    </citation>
    <scope>NUCLEOTIDE SEQUENCE [LARGE SCALE GENOMIC DNA]</scope>
    <source>
        <strain evidence="1 2">Um2</strain>
    </source>
</reference>
<evidence type="ECO:0000313" key="1">
    <source>
        <dbReference type="EMBL" id="MEY6431691.1"/>
    </source>
</evidence>
<sequence length="67" mass="7972">MQPIRQIFEDAPDFIPVPEALRHRRVEIILWPLDPTPNEADEGLTDYERVKVDKIEIPSRDELHVRR</sequence>
<keyword evidence="2" id="KW-1185">Reference proteome</keyword>
<evidence type="ECO:0000313" key="2">
    <source>
        <dbReference type="Proteomes" id="UP001564408"/>
    </source>
</evidence>
<dbReference type="Proteomes" id="UP001564408">
    <property type="component" value="Unassembled WGS sequence"/>
</dbReference>